<sequence>MSPGNVARDTSGTKSRSEFTAAPQNSVLVRKRFERRSGALKQIEELCVILKDEECTKEQANHMFFVDGETMTKNLIFVTVIYASNYGVKRRQLWKELENQKIITHGVPWIILGDFNVTMKASEQSNGGSAYLRMIGVYSIVLIVIEVSGEFYLFSSKTEKNGYFPIVKGKCAGRVVGKSLGYFKEGRGLRTKGASYSLLSVYKTDMGALQVLAFMDNYRLSSMEKDVTMRSLYSRSPGRLQLIASILSSMQVFWIVVFLLPKQVIYDIERLLKGFLWCQGEHTKGKAKVSWNSCALSEFIGELGDMYDARLKNDCTISETVKDGKWCWPEDWNNEFDSLQHLQVPVILNEKEDYAVWVNNLRHEKKFKTGDVWKDICINDPKVEWYKMEIIIMPMNNNIWSIIRRLVCAAAVYFVWQERNKRMFGEEKRDSEELIKIVTESVRMKLMGLKVKDSRCVSDGFFCLFHVYEGIYAMVSPTNLYFVIKKAADVGETITKSYGEAQDVKSLNSTQTSDMVG</sequence>
<name>A0ABQ5FZX2_9ASTR</name>
<keyword evidence="2" id="KW-1185">Reference proteome</keyword>
<protein>
    <submittedName>
        <fullName evidence="1">RNA-directed DNA polymerase, eukaryota, reverse transcriptase zinc-binding domain protein</fullName>
    </submittedName>
</protein>
<dbReference type="GO" id="GO:0003964">
    <property type="term" value="F:RNA-directed DNA polymerase activity"/>
    <property type="evidence" value="ECO:0007669"/>
    <property type="project" value="UniProtKB-KW"/>
</dbReference>
<comment type="caution">
    <text evidence="1">The sequence shown here is derived from an EMBL/GenBank/DDBJ whole genome shotgun (WGS) entry which is preliminary data.</text>
</comment>
<dbReference type="Proteomes" id="UP001151760">
    <property type="component" value="Unassembled WGS sequence"/>
</dbReference>
<keyword evidence="1" id="KW-0548">Nucleotidyltransferase</keyword>
<gene>
    <name evidence="1" type="ORF">Tco_1020254</name>
</gene>
<evidence type="ECO:0000313" key="2">
    <source>
        <dbReference type="Proteomes" id="UP001151760"/>
    </source>
</evidence>
<dbReference type="PANTHER" id="PTHR33116:SF76">
    <property type="entry name" value="DUF4283 DOMAIN-CONTAINING PROTEIN"/>
    <property type="match status" value="1"/>
</dbReference>
<proteinExistence type="predicted"/>
<dbReference type="InterPro" id="IPR036691">
    <property type="entry name" value="Endo/exonu/phosph_ase_sf"/>
</dbReference>
<dbReference type="EMBL" id="BQNB010017928">
    <property type="protein sequence ID" value="GJT68774.1"/>
    <property type="molecule type" value="Genomic_DNA"/>
</dbReference>
<reference evidence="1" key="1">
    <citation type="journal article" date="2022" name="Int. J. Mol. Sci.">
        <title>Draft Genome of Tanacetum Coccineum: Genomic Comparison of Closely Related Tanacetum-Family Plants.</title>
        <authorList>
            <person name="Yamashiro T."/>
            <person name="Shiraishi A."/>
            <person name="Nakayama K."/>
            <person name="Satake H."/>
        </authorList>
    </citation>
    <scope>NUCLEOTIDE SEQUENCE</scope>
</reference>
<dbReference type="SUPFAM" id="SSF56219">
    <property type="entry name" value="DNase I-like"/>
    <property type="match status" value="1"/>
</dbReference>
<accession>A0ABQ5FZX2</accession>
<evidence type="ECO:0000313" key="1">
    <source>
        <dbReference type="EMBL" id="GJT68774.1"/>
    </source>
</evidence>
<organism evidence="1 2">
    <name type="scientific">Tanacetum coccineum</name>
    <dbReference type="NCBI Taxonomy" id="301880"/>
    <lineage>
        <taxon>Eukaryota</taxon>
        <taxon>Viridiplantae</taxon>
        <taxon>Streptophyta</taxon>
        <taxon>Embryophyta</taxon>
        <taxon>Tracheophyta</taxon>
        <taxon>Spermatophyta</taxon>
        <taxon>Magnoliopsida</taxon>
        <taxon>eudicotyledons</taxon>
        <taxon>Gunneridae</taxon>
        <taxon>Pentapetalae</taxon>
        <taxon>asterids</taxon>
        <taxon>campanulids</taxon>
        <taxon>Asterales</taxon>
        <taxon>Asteraceae</taxon>
        <taxon>Asteroideae</taxon>
        <taxon>Anthemideae</taxon>
        <taxon>Anthemidinae</taxon>
        <taxon>Tanacetum</taxon>
    </lineage>
</organism>
<keyword evidence="1" id="KW-0808">Transferase</keyword>
<reference evidence="1" key="2">
    <citation type="submission" date="2022-01" db="EMBL/GenBank/DDBJ databases">
        <authorList>
            <person name="Yamashiro T."/>
            <person name="Shiraishi A."/>
            <person name="Satake H."/>
            <person name="Nakayama K."/>
        </authorList>
    </citation>
    <scope>NUCLEOTIDE SEQUENCE</scope>
</reference>
<dbReference type="Gene3D" id="3.60.10.10">
    <property type="entry name" value="Endonuclease/exonuclease/phosphatase"/>
    <property type="match status" value="1"/>
</dbReference>
<dbReference type="PANTHER" id="PTHR33116">
    <property type="entry name" value="REVERSE TRANSCRIPTASE ZINC-BINDING DOMAIN-CONTAINING PROTEIN-RELATED-RELATED"/>
    <property type="match status" value="1"/>
</dbReference>
<keyword evidence="1" id="KW-0695">RNA-directed DNA polymerase</keyword>